<dbReference type="EC" id="3.4.-.-" evidence="10"/>
<dbReference type="InterPro" id="IPR029045">
    <property type="entry name" value="ClpP/crotonase-like_dom_sf"/>
</dbReference>
<dbReference type="Pfam" id="PF01343">
    <property type="entry name" value="Peptidase_S49"/>
    <property type="match status" value="2"/>
</dbReference>
<evidence type="ECO:0000259" key="9">
    <source>
        <dbReference type="Pfam" id="PF01343"/>
    </source>
</evidence>
<proteinExistence type="inferred from homology"/>
<accession>E8LKQ4</accession>
<organism evidence="10 11">
    <name type="scientific">Succinatimonas hippei (strain DSM 22608 / JCM 16073 / KCTC 15190 / YIT 12066)</name>
    <dbReference type="NCBI Taxonomy" id="762983"/>
    <lineage>
        <taxon>Bacteria</taxon>
        <taxon>Pseudomonadati</taxon>
        <taxon>Pseudomonadota</taxon>
        <taxon>Gammaproteobacteria</taxon>
        <taxon>Aeromonadales</taxon>
        <taxon>Succinivibrionaceae</taxon>
        <taxon>Succinatimonas</taxon>
    </lineage>
</organism>
<name>E8LKQ4_SUCHY</name>
<evidence type="ECO:0000256" key="3">
    <source>
        <dbReference type="ARBA" id="ARBA00022670"/>
    </source>
</evidence>
<dbReference type="InterPro" id="IPR004634">
    <property type="entry name" value="Pept_S49_pIV"/>
</dbReference>
<evidence type="ECO:0000256" key="2">
    <source>
        <dbReference type="ARBA" id="ARBA00008683"/>
    </source>
</evidence>
<comment type="similarity">
    <text evidence="2">Belongs to the peptidase S49 family.</text>
</comment>
<feature type="active site" description="Nucleophile" evidence="7">
    <location>
        <position position="442"/>
    </location>
</feature>
<dbReference type="PANTHER" id="PTHR33209:SF1">
    <property type="entry name" value="PEPTIDASE S49 DOMAIN-CONTAINING PROTEIN"/>
    <property type="match status" value="1"/>
</dbReference>
<comment type="subcellular location">
    <subcellularLocation>
        <location evidence="1">Membrane</location>
    </subcellularLocation>
</comment>
<keyword evidence="3" id="KW-0645">Protease</keyword>
<dbReference type="eggNOG" id="COG0616">
    <property type="taxonomic scope" value="Bacteria"/>
</dbReference>
<dbReference type="InterPro" id="IPR047217">
    <property type="entry name" value="S49_SppA_67K_type_N"/>
</dbReference>
<gene>
    <name evidence="10" type="primary">sppA</name>
    <name evidence="10" type="ORF">HMPREF9444_01298</name>
</gene>
<evidence type="ECO:0000313" key="10">
    <source>
        <dbReference type="EMBL" id="EFY06892.1"/>
    </source>
</evidence>
<keyword evidence="4 10" id="KW-0378">Hydrolase</keyword>
<dbReference type="RefSeq" id="WP_009143492.1">
    <property type="nucleotide sequence ID" value="NZ_GL831003.1"/>
</dbReference>
<evidence type="ECO:0000256" key="4">
    <source>
        <dbReference type="ARBA" id="ARBA00022801"/>
    </source>
</evidence>
<dbReference type="STRING" id="762983.HMPREF9444_01298"/>
<evidence type="ECO:0000256" key="6">
    <source>
        <dbReference type="ARBA" id="ARBA00023136"/>
    </source>
</evidence>
<keyword evidence="8" id="KW-0812">Transmembrane</keyword>
<dbReference type="PANTHER" id="PTHR33209">
    <property type="entry name" value="PROTEASE 4"/>
    <property type="match status" value="1"/>
</dbReference>
<evidence type="ECO:0000256" key="5">
    <source>
        <dbReference type="ARBA" id="ARBA00022825"/>
    </source>
</evidence>
<dbReference type="GO" id="GO:0016020">
    <property type="term" value="C:membrane"/>
    <property type="evidence" value="ECO:0007669"/>
    <property type="project" value="UniProtKB-SubCell"/>
</dbReference>
<keyword evidence="8" id="KW-1133">Transmembrane helix</keyword>
<reference evidence="10 11" key="1">
    <citation type="submission" date="2011-01" db="EMBL/GenBank/DDBJ databases">
        <authorList>
            <person name="Weinstock G."/>
            <person name="Sodergren E."/>
            <person name="Clifton S."/>
            <person name="Fulton L."/>
            <person name="Fulton B."/>
            <person name="Courtney L."/>
            <person name="Fronick C."/>
            <person name="Harrison M."/>
            <person name="Strong C."/>
            <person name="Farmer C."/>
            <person name="Delahaunty K."/>
            <person name="Markovic C."/>
            <person name="Hall O."/>
            <person name="Minx P."/>
            <person name="Tomlinson C."/>
            <person name="Mitreva M."/>
            <person name="Hou S."/>
            <person name="Chen J."/>
            <person name="Wollam A."/>
            <person name="Pepin K.H."/>
            <person name="Johnson M."/>
            <person name="Bhonagiri V."/>
            <person name="Zhang X."/>
            <person name="Suruliraj S."/>
            <person name="Warren W."/>
            <person name="Chinwalla A."/>
            <person name="Mardis E.R."/>
            <person name="Wilson R.K."/>
        </authorList>
    </citation>
    <scope>NUCLEOTIDE SEQUENCE [LARGE SCALE GENOMIC DNA]</scope>
    <source>
        <strain evidence="11">DSM 22608 / JCM 16073 / KCTC 15190 / YIT 12066</strain>
    </source>
</reference>
<feature type="transmembrane region" description="Helical" evidence="8">
    <location>
        <begin position="45"/>
        <end position="62"/>
    </location>
</feature>
<dbReference type="OrthoDB" id="9764363at2"/>
<keyword evidence="11" id="KW-1185">Reference proteome</keyword>
<evidence type="ECO:0000313" key="11">
    <source>
        <dbReference type="Proteomes" id="UP000018458"/>
    </source>
</evidence>
<evidence type="ECO:0000256" key="7">
    <source>
        <dbReference type="PIRSR" id="PIRSR001217-1"/>
    </source>
</evidence>
<feature type="active site" description="Proton donor/acceptor" evidence="7">
    <location>
        <position position="238"/>
    </location>
</feature>
<keyword evidence="5" id="KW-0720">Serine protease</keyword>
<feature type="domain" description="Peptidase S49" evidence="9">
    <location>
        <begin position="426"/>
        <end position="573"/>
    </location>
</feature>
<dbReference type="Gene3D" id="6.20.330.10">
    <property type="match status" value="1"/>
</dbReference>
<evidence type="ECO:0000256" key="1">
    <source>
        <dbReference type="ARBA" id="ARBA00004370"/>
    </source>
</evidence>
<dbReference type="NCBIfam" id="TIGR00705">
    <property type="entry name" value="SppA_67K"/>
    <property type="match status" value="1"/>
</dbReference>
<dbReference type="Proteomes" id="UP000018458">
    <property type="component" value="Unassembled WGS sequence"/>
</dbReference>
<dbReference type="Gene3D" id="3.90.226.10">
    <property type="entry name" value="2-enoyl-CoA Hydratase, Chain A, domain 1"/>
    <property type="match status" value="3"/>
</dbReference>
<dbReference type="HOGENOM" id="CLU_008856_1_1_6"/>
<keyword evidence="6 8" id="KW-0472">Membrane</keyword>
<dbReference type="CDD" id="cd07018">
    <property type="entry name" value="S49_SppA_67K_type"/>
    <property type="match status" value="1"/>
</dbReference>
<dbReference type="GO" id="GO:0008236">
    <property type="term" value="F:serine-type peptidase activity"/>
    <property type="evidence" value="ECO:0007669"/>
    <property type="project" value="UniProtKB-KW"/>
</dbReference>
<dbReference type="SUPFAM" id="SSF52096">
    <property type="entry name" value="ClpP/crotonase"/>
    <property type="match status" value="2"/>
</dbReference>
<dbReference type="PIRSF" id="PIRSF001217">
    <property type="entry name" value="Protease_4_SppA"/>
    <property type="match status" value="1"/>
</dbReference>
<dbReference type="CDD" id="cd07023">
    <property type="entry name" value="S49_Sppa_N_C"/>
    <property type="match status" value="1"/>
</dbReference>
<evidence type="ECO:0000256" key="8">
    <source>
        <dbReference type="SAM" id="Phobius"/>
    </source>
</evidence>
<dbReference type="NCBIfam" id="TIGR00706">
    <property type="entry name" value="SppA_dom"/>
    <property type="match status" value="1"/>
</dbReference>
<dbReference type="GO" id="GO:0006465">
    <property type="term" value="P:signal peptide processing"/>
    <property type="evidence" value="ECO:0007669"/>
    <property type="project" value="InterPro"/>
</dbReference>
<sequence>MGNSNTQIEIKEVSATKHTSWCRGFFKVLSFIGAALTFIRNFISNLVMIAIIALIVIAYNLAGTIKEKAVIIASGQEEITTVEQSAQILYLPLKGVISESPLASDDFSNLQRRINEQLTGSVTHELIAIEKALNFAAEDNNLKLIILDLNDLSPMSLAVAKRIGNAVDKVRNAGKEVTALAYSYSQSAFAIAAHCDKILLDTMGQVNLRGIGMSSLYYKDLLNTLKVTPYIFKAGHFKSAVEPYTRNDMSPDVKAEYANLAANLWDEYIKELNVRKVLSRTIVLPDADKYVKELELYKGDTALMQLENNLVDELISREDYLLSLCKDYGTDKSDTTLPNMINYRKYLALKSTPEKLKDKRIAVIYGIGQISGFSNDVYAFTPDNILPLLNEVRNDDKIKAVVMYINSPGGAVKASEEIRRELMRLKELGKKVIVSMNGTAASGGYWVASAADQIIADSSTLTGSIGVFSLALGAHDLLNHVGVYQDGVATHEFADASIANPLSENTKETMRLSVEHTYDTFINLVAKSRRLSPANYISYAEGQVFLGDEAQNLGLIDDLGSLNDALNTAAKLIDSTLDDVSVLHLAPQGEKSISPLELFIMNKAEGIIPNELLKGFIDLAVKSHEGSENNAQYIALSPIKAEL</sequence>
<dbReference type="EMBL" id="AEVO01000067">
    <property type="protein sequence ID" value="EFY06892.1"/>
    <property type="molecule type" value="Genomic_DNA"/>
</dbReference>
<feature type="domain" description="Peptidase S49" evidence="9">
    <location>
        <begin position="171"/>
        <end position="324"/>
    </location>
</feature>
<dbReference type="InterPro" id="IPR047272">
    <property type="entry name" value="S49_SppA_C"/>
</dbReference>
<dbReference type="InterPro" id="IPR004635">
    <property type="entry name" value="Pept_S49_SppA"/>
</dbReference>
<dbReference type="AlphaFoldDB" id="E8LKQ4"/>
<protein>
    <submittedName>
        <fullName evidence="10">Signal peptide peptidase SppA, 67K type</fullName>
        <ecNumber evidence="10">3.4.-.-</ecNumber>
    </submittedName>
</protein>
<comment type="caution">
    <text evidence="10">The sequence shown here is derived from an EMBL/GenBank/DDBJ whole genome shotgun (WGS) entry which is preliminary data.</text>
</comment>
<dbReference type="InterPro" id="IPR002142">
    <property type="entry name" value="Peptidase_S49"/>
</dbReference>